<dbReference type="Pfam" id="PF04465">
    <property type="entry name" value="DUF499"/>
    <property type="match status" value="1"/>
</dbReference>
<dbReference type="InterPro" id="IPR026876">
    <property type="entry name" value="Fn3_assoc_repeat"/>
</dbReference>
<reference evidence="2 3" key="1">
    <citation type="submission" date="2019-02" db="EMBL/GenBank/DDBJ databases">
        <title>Deep-cultivation of Planctomycetes and their phenomic and genomic characterization uncovers novel biology.</title>
        <authorList>
            <person name="Wiegand S."/>
            <person name="Jogler M."/>
            <person name="Boedeker C."/>
            <person name="Pinto D."/>
            <person name="Vollmers J."/>
            <person name="Rivas-Marin E."/>
            <person name="Kohn T."/>
            <person name="Peeters S.H."/>
            <person name="Heuer A."/>
            <person name="Rast P."/>
            <person name="Oberbeckmann S."/>
            <person name="Bunk B."/>
            <person name="Jeske O."/>
            <person name="Meyerdierks A."/>
            <person name="Storesund J.E."/>
            <person name="Kallscheuer N."/>
            <person name="Luecker S."/>
            <person name="Lage O.M."/>
            <person name="Pohl T."/>
            <person name="Merkel B.J."/>
            <person name="Hornburger P."/>
            <person name="Mueller R.-W."/>
            <person name="Bruemmer F."/>
            <person name="Labrenz M."/>
            <person name="Spormann A.M."/>
            <person name="Op Den Camp H."/>
            <person name="Overmann J."/>
            <person name="Amann R."/>
            <person name="Jetten M.S.M."/>
            <person name="Mascher T."/>
            <person name="Medema M.H."/>
            <person name="Devos D.P."/>
            <person name="Kaster A.-K."/>
            <person name="Ovreas L."/>
            <person name="Rohde M."/>
            <person name="Galperin M.Y."/>
            <person name="Jogler C."/>
        </authorList>
    </citation>
    <scope>NUCLEOTIDE SEQUENCE [LARGE SCALE GENOMIC DNA]</scope>
    <source>
        <strain evidence="2 3">Poly51</strain>
    </source>
</reference>
<evidence type="ECO:0008006" key="4">
    <source>
        <dbReference type="Google" id="ProtNLM"/>
    </source>
</evidence>
<proteinExistence type="predicted"/>
<dbReference type="InterPro" id="IPR007555">
    <property type="entry name" value="DUF499"/>
</dbReference>
<dbReference type="RefSeq" id="WP_146459050.1">
    <property type="nucleotide sequence ID" value="NZ_SJPW01000004.1"/>
</dbReference>
<dbReference type="NCBIfam" id="NF042962">
    <property type="entry name" value="DUF499_antiphage"/>
    <property type="match status" value="1"/>
</dbReference>
<evidence type="ECO:0000313" key="2">
    <source>
        <dbReference type="EMBL" id="TWU54906.1"/>
    </source>
</evidence>
<protein>
    <recommendedName>
        <fullName evidence="4">DUF499 domain-containing protein</fullName>
    </recommendedName>
</protein>
<dbReference type="Pfam" id="PF13287">
    <property type="entry name" value="Fn3_assoc"/>
    <property type="match status" value="1"/>
</dbReference>
<keyword evidence="3" id="KW-1185">Reference proteome</keyword>
<sequence length="1031" mass="114461">MKTVRDACKLQPNALKIQLSDQIEQLDELIKSEGDGSAFFDKTFITEGMQDLIGVGMSRLAGQSSEAIFHLKQAMGGGKTHLLVGFGLLATNPELRAKYCTDTSAANAFASANVAAFNGRNNPDHFFWGEIAQQLDKAETFNKYWTNGPKAPDEKAWLELLDGDDPVLILLDEMPPYFQYYDTQSVGNGTVADIVTRAFANLLTAAGKKKNVCIVVSDLDAAYDTGGKLIQKALTDARNELGRQERSITPVDLSNNEIYDILRKRLFASLPDIAEIEDIADAFGRKLEEAAKSKSVNRGAEAIADEISATYPFHPQLKNVIALFKENENFRQTRGLIELVSRLLRSVWERDANDVFLIGPQHFDLSIKEVREKLTEISGFRDVIAKDLWDKQKSAHAQIIDLQSGQESASQVGSLLLTASLSTAVNSVKGLTVEEMVECLISPLREPSDFRSAFDELEKIAWYLHHTGEGRFYFDRQENLTKLLQSLAEKAPQNQIDALIDKRLKEMFAPTRKTVYDDVLPLPKLEDVADRVRKGRVLLIVSPDSKIPPEEVQKFFDGLTRKNNLCILTGDKSAMGSIDKAARQFYATGVADKRIPEGHPQRKDLEEKQQSYEQDFNSTILNLFDKVLFPIQRSGQQPKLVHKPLESARDTSKPFDGEEQIEKTLTSNPIKLFLDVEADFDTVRDKAQDLLWNDGQDEARWADVVERSAEKSGMCWLVPKGLESLKMIACNRGLWEDLGNGYVTKSPKKKRTSAQVTPESGPDDEGKVRLRISALNAGPAARIHYAEDGPVTEKSPVLSDAYFETKALKLNLLVADPSGLYETGDPVEWPNQLVLRTEEIGSGPGRKIALYVAPRGTIRYTTNGSEPREGTPYTEPFAIEDGDVLVRAFAEVDEFKDISVKKDFKFPAVGKTGVQIDDVKPGVMISKTGRKLDSRNKVFDGLTRAAEKKVTFEGVQLTIGQGNQVIGVNIGEVAVEADFIEALLTQVLTKFTPETPVTMSFRKGHFSSGHDLKEFAGKLGIELKTEDVEQG</sequence>
<name>A0A5C6F4E6_9BACT</name>
<dbReference type="EMBL" id="SJPW01000004">
    <property type="protein sequence ID" value="TWU54906.1"/>
    <property type="molecule type" value="Genomic_DNA"/>
</dbReference>
<accession>A0A5C6F4E6</accession>
<organism evidence="2 3">
    <name type="scientific">Rubripirellula tenax</name>
    <dbReference type="NCBI Taxonomy" id="2528015"/>
    <lineage>
        <taxon>Bacteria</taxon>
        <taxon>Pseudomonadati</taxon>
        <taxon>Planctomycetota</taxon>
        <taxon>Planctomycetia</taxon>
        <taxon>Pirellulales</taxon>
        <taxon>Pirellulaceae</taxon>
        <taxon>Rubripirellula</taxon>
    </lineage>
</organism>
<gene>
    <name evidence="2" type="ORF">Poly51_36280</name>
</gene>
<dbReference type="Proteomes" id="UP000318288">
    <property type="component" value="Unassembled WGS sequence"/>
</dbReference>
<dbReference type="OrthoDB" id="219814at2"/>
<evidence type="ECO:0000313" key="3">
    <source>
        <dbReference type="Proteomes" id="UP000318288"/>
    </source>
</evidence>
<evidence type="ECO:0000256" key="1">
    <source>
        <dbReference type="SAM" id="MobiDB-lite"/>
    </source>
</evidence>
<feature type="region of interest" description="Disordered" evidence="1">
    <location>
        <begin position="746"/>
        <end position="766"/>
    </location>
</feature>
<comment type="caution">
    <text evidence="2">The sequence shown here is derived from an EMBL/GenBank/DDBJ whole genome shotgun (WGS) entry which is preliminary data.</text>
</comment>
<dbReference type="AlphaFoldDB" id="A0A5C6F4E6"/>